<evidence type="ECO:0000256" key="2">
    <source>
        <dbReference type="ARBA" id="ARBA00006555"/>
    </source>
</evidence>
<keyword evidence="9" id="KW-0472">Membrane</keyword>
<evidence type="ECO:0000256" key="8">
    <source>
        <dbReference type="ARBA" id="ARBA00022989"/>
    </source>
</evidence>
<keyword evidence="8" id="KW-1133">Transmembrane helix</keyword>
<dbReference type="Pfam" id="PF03544">
    <property type="entry name" value="TonB_C"/>
    <property type="match status" value="1"/>
</dbReference>
<comment type="similarity">
    <text evidence="2">Belongs to the TonB family.</text>
</comment>
<reference evidence="12 13" key="1">
    <citation type="journal article" date="2019" name="Nat. Microbiol.">
        <title>Mediterranean grassland soil C-N compound turnover is dependent on rainfall and depth, and is mediated by genomically divergent microorganisms.</title>
        <authorList>
            <person name="Diamond S."/>
            <person name="Andeer P.F."/>
            <person name="Li Z."/>
            <person name="Crits-Christoph A."/>
            <person name="Burstein D."/>
            <person name="Anantharaman K."/>
            <person name="Lane K.R."/>
            <person name="Thomas B.C."/>
            <person name="Pan C."/>
            <person name="Northen T.R."/>
            <person name="Banfield J.F."/>
        </authorList>
    </citation>
    <scope>NUCLEOTIDE SEQUENCE [LARGE SCALE GENOMIC DNA]</scope>
    <source>
        <strain evidence="12">WS_4</strain>
    </source>
</reference>
<evidence type="ECO:0000313" key="12">
    <source>
        <dbReference type="EMBL" id="TMQ53175.1"/>
    </source>
</evidence>
<dbReference type="GO" id="GO:0055085">
    <property type="term" value="P:transmembrane transport"/>
    <property type="evidence" value="ECO:0007669"/>
    <property type="project" value="InterPro"/>
</dbReference>
<evidence type="ECO:0000256" key="1">
    <source>
        <dbReference type="ARBA" id="ARBA00004383"/>
    </source>
</evidence>
<evidence type="ECO:0000259" key="11">
    <source>
        <dbReference type="PROSITE" id="PS52015"/>
    </source>
</evidence>
<dbReference type="GO" id="GO:0015031">
    <property type="term" value="P:protein transport"/>
    <property type="evidence" value="ECO:0007669"/>
    <property type="project" value="UniProtKB-KW"/>
</dbReference>
<dbReference type="SUPFAM" id="SSF74653">
    <property type="entry name" value="TolA/TonB C-terminal domain"/>
    <property type="match status" value="1"/>
</dbReference>
<dbReference type="NCBIfam" id="TIGR01352">
    <property type="entry name" value="tonB_Cterm"/>
    <property type="match status" value="1"/>
</dbReference>
<dbReference type="GO" id="GO:0098797">
    <property type="term" value="C:plasma membrane protein complex"/>
    <property type="evidence" value="ECO:0007669"/>
    <property type="project" value="TreeGrafter"/>
</dbReference>
<protein>
    <submittedName>
        <fullName evidence="12">Energy transducer TonB</fullName>
    </submittedName>
</protein>
<dbReference type="Gene3D" id="3.30.1150.10">
    <property type="match status" value="1"/>
</dbReference>
<keyword evidence="6" id="KW-0812">Transmembrane</keyword>
<gene>
    <name evidence="12" type="ORF">E6K74_10085</name>
</gene>
<organism evidence="12 13">
    <name type="scientific">Eiseniibacteriota bacterium</name>
    <dbReference type="NCBI Taxonomy" id="2212470"/>
    <lineage>
        <taxon>Bacteria</taxon>
        <taxon>Candidatus Eiseniibacteriota</taxon>
    </lineage>
</organism>
<dbReference type="InterPro" id="IPR051045">
    <property type="entry name" value="TonB-dependent_transducer"/>
</dbReference>
<feature type="region of interest" description="Disordered" evidence="10">
    <location>
        <begin position="134"/>
        <end position="171"/>
    </location>
</feature>
<evidence type="ECO:0000256" key="7">
    <source>
        <dbReference type="ARBA" id="ARBA00022927"/>
    </source>
</evidence>
<name>A0A538SP93_UNCEI</name>
<comment type="subcellular location">
    <subcellularLocation>
        <location evidence="1">Cell inner membrane</location>
        <topology evidence="1">Single-pass membrane protein</topology>
        <orientation evidence="1">Periplasmic side</orientation>
    </subcellularLocation>
</comment>
<dbReference type="EMBL" id="VBOU01000089">
    <property type="protein sequence ID" value="TMQ53175.1"/>
    <property type="molecule type" value="Genomic_DNA"/>
</dbReference>
<dbReference type="InterPro" id="IPR006260">
    <property type="entry name" value="TonB/TolA_C"/>
</dbReference>
<evidence type="ECO:0000313" key="13">
    <source>
        <dbReference type="Proteomes" id="UP000319829"/>
    </source>
</evidence>
<evidence type="ECO:0000256" key="5">
    <source>
        <dbReference type="ARBA" id="ARBA00022519"/>
    </source>
</evidence>
<accession>A0A538SP93</accession>
<evidence type="ECO:0000256" key="3">
    <source>
        <dbReference type="ARBA" id="ARBA00022448"/>
    </source>
</evidence>
<dbReference type="GO" id="GO:0031992">
    <property type="term" value="F:energy transducer activity"/>
    <property type="evidence" value="ECO:0007669"/>
    <property type="project" value="TreeGrafter"/>
</dbReference>
<dbReference type="InterPro" id="IPR037682">
    <property type="entry name" value="TonB_C"/>
</dbReference>
<keyword evidence="3" id="KW-0813">Transport</keyword>
<dbReference type="PROSITE" id="PS52015">
    <property type="entry name" value="TONB_CTD"/>
    <property type="match status" value="1"/>
</dbReference>
<comment type="caution">
    <text evidence="12">The sequence shown here is derived from an EMBL/GenBank/DDBJ whole genome shotgun (WGS) entry which is preliminary data.</text>
</comment>
<dbReference type="AlphaFoldDB" id="A0A538SP93"/>
<dbReference type="Proteomes" id="UP000319829">
    <property type="component" value="Unassembled WGS sequence"/>
</dbReference>
<keyword evidence="4" id="KW-1003">Cell membrane</keyword>
<keyword evidence="5" id="KW-0997">Cell inner membrane</keyword>
<evidence type="ECO:0000256" key="9">
    <source>
        <dbReference type="ARBA" id="ARBA00023136"/>
    </source>
</evidence>
<sequence length="255" mass="27158">MRGLPPSGRPCLLSSAGMERPHVMVSAYAVRPPDLFRSAGSKTFGRRFVERALVLSAVVHLVAAGLFRAAEERSARLGVQQMTGIPEQVHTVNVLVPVKLPPFPGRLPGSSRARVGKIEPVPPPGPDVVLSEFGFPRNSQPIGPEGGPGTSHGAPNPPPPDPTPAFAGADTPPQLVYAPKPAYPDWAIEARVEGKVLLYVLVGKDGHPRKVITTGGVRALGEDAARAVMRWTFRPGLSNGNPIEVWVEVPVVFRL</sequence>
<dbReference type="PANTHER" id="PTHR33446:SF2">
    <property type="entry name" value="PROTEIN TONB"/>
    <property type="match status" value="1"/>
</dbReference>
<evidence type="ECO:0000256" key="10">
    <source>
        <dbReference type="SAM" id="MobiDB-lite"/>
    </source>
</evidence>
<evidence type="ECO:0000256" key="4">
    <source>
        <dbReference type="ARBA" id="ARBA00022475"/>
    </source>
</evidence>
<feature type="domain" description="TonB C-terminal" evidence="11">
    <location>
        <begin position="168"/>
        <end position="255"/>
    </location>
</feature>
<evidence type="ECO:0000256" key="6">
    <source>
        <dbReference type="ARBA" id="ARBA00022692"/>
    </source>
</evidence>
<dbReference type="PANTHER" id="PTHR33446">
    <property type="entry name" value="PROTEIN TONB-RELATED"/>
    <property type="match status" value="1"/>
</dbReference>
<proteinExistence type="inferred from homology"/>
<keyword evidence="7" id="KW-0653">Protein transport</keyword>